<dbReference type="AlphaFoldDB" id="X1SIN9"/>
<dbReference type="EMBL" id="BARW01010360">
    <property type="protein sequence ID" value="GAI75280.1"/>
    <property type="molecule type" value="Genomic_DNA"/>
</dbReference>
<accession>X1SIN9</accession>
<reference evidence="1" key="1">
    <citation type="journal article" date="2014" name="Front. Microbiol.">
        <title>High frequency of phylogenetically diverse reductive dehalogenase-homologous genes in deep subseafloor sedimentary metagenomes.</title>
        <authorList>
            <person name="Kawai M."/>
            <person name="Futagami T."/>
            <person name="Toyoda A."/>
            <person name="Takaki Y."/>
            <person name="Nishi S."/>
            <person name="Hori S."/>
            <person name="Arai W."/>
            <person name="Tsubouchi T."/>
            <person name="Morono Y."/>
            <person name="Uchiyama I."/>
            <person name="Ito T."/>
            <person name="Fujiyama A."/>
            <person name="Inagaki F."/>
            <person name="Takami H."/>
        </authorList>
    </citation>
    <scope>NUCLEOTIDE SEQUENCE</scope>
    <source>
        <strain evidence="1">Expedition CK06-06</strain>
    </source>
</reference>
<gene>
    <name evidence="1" type="ORF">S12H4_20423</name>
</gene>
<name>X1SIN9_9ZZZZ</name>
<sequence>MVKVHQLEQEAHEMVVGVVTQDNPVQGLEVRLVAKRGRVNSG</sequence>
<proteinExistence type="predicted"/>
<comment type="caution">
    <text evidence="1">The sequence shown here is derived from an EMBL/GenBank/DDBJ whole genome shotgun (WGS) entry which is preliminary data.</text>
</comment>
<protein>
    <submittedName>
        <fullName evidence="1">Uncharacterized protein</fullName>
    </submittedName>
</protein>
<evidence type="ECO:0000313" key="1">
    <source>
        <dbReference type="EMBL" id="GAI75280.1"/>
    </source>
</evidence>
<organism evidence="1">
    <name type="scientific">marine sediment metagenome</name>
    <dbReference type="NCBI Taxonomy" id="412755"/>
    <lineage>
        <taxon>unclassified sequences</taxon>
        <taxon>metagenomes</taxon>
        <taxon>ecological metagenomes</taxon>
    </lineage>
</organism>